<protein>
    <submittedName>
        <fullName evidence="5">O-methyltransferase</fullName>
        <ecNumber evidence="5">2.1.1.-</ecNumber>
    </submittedName>
</protein>
<dbReference type="PANTHER" id="PTHR43167:SF1">
    <property type="entry name" value="PUTATIVE (AFU_ORTHOLOGUE AFUA_6G01830)-RELATED"/>
    <property type="match status" value="1"/>
</dbReference>
<gene>
    <name evidence="5" type="ORF">ACFQRI_17410</name>
</gene>
<dbReference type="InterPro" id="IPR002935">
    <property type="entry name" value="SAM_O-MeTrfase"/>
</dbReference>
<proteinExistence type="predicted"/>
<keyword evidence="2 5" id="KW-0808">Transferase</keyword>
<evidence type="ECO:0000313" key="6">
    <source>
        <dbReference type="Proteomes" id="UP001596504"/>
    </source>
</evidence>
<sequence length="191" mass="19726">MSVSDEPRSGEQERARPAGSPVGESTLHVLRFLAASLRAKAAVEVGTGTGDGALSILGGMVDGGVLTSIDADPAKQRVARRTLREAGHQPGAARLITGRAPEVLPRLTDGGYDLVSMGPAGVDAPMYLELGKRLLRPGGVIVFDGVPPNPPESPGALAASLRELVRLMRDDEELVAVSLPTGPGLLVAAKR</sequence>
<dbReference type="EMBL" id="JBHTCJ010000008">
    <property type="protein sequence ID" value="MFC7343181.1"/>
    <property type="molecule type" value="Genomic_DNA"/>
</dbReference>
<evidence type="ECO:0000256" key="4">
    <source>
        <dbReference type="SAM" id="MobiDB-lite"/>
    </source>
</evidence>
<dbReference type="EC" id="2.1.1.-" evidence="5"/>
<reference evidence="6" key="1">
    <citation type="journal article" date="2019" name="Int. J. Syst. Evol. Microbiol.">
        <title>The Global Catalogue of Microorganisms (GCM) 10K type strain sequencing project: providing services to taxonomists for standard genome sequencing and annotation.</title>
        <authorList>
            <consortium name="The Broad Institute Genomics Platform"/>
            <consortium name="The Broad Institute Genome Sequencing Center for Infectious Disease"/>
            <person name="Wu L."/>
            <person name="Ma J."/>
        </authorList>
    </citation>
    <scope>NUCLEOTIDE SEQUENCE [LARGE SCALE GENOMIC DNA]</scope>
    <source>
        <strain evidence="6">WLHS5</strain>
    </source>
</reference>
<dbReference type="Pfam" id="PF13578">
    <property type="entry name" value="Methyltransf_24"/>
    <property type="match status" value="1"/>
</dbReference>
<dbReference type="RefSeq" id="WP_380669811.1">
    <property type="nucleotide sequence ID" value="NZ_JBHTCJ010000008.1"/>
</dbReference>
<evidence type="ECO:0000313" key="5">
    <source>
        <dbReference type="EMBL" id="MFC7343181.1"/>
    </source>
</evidence>
<dbReference type="PROSITE" id="PS51682">
    <property type="entry name" value="SAM_OMT_I"/>
    <property type="match status" value="1"/>
</dbReference>
<dbReference type="SUPFAM" id="SSF53335">
    <property type="entry name" value="S-adenosyl-L-methionine-dependent methyltransferases"/>
    <property type="match status" value="1"/>
</dbReference>
<dbReference type="Gene3D" id="3.40.50.150">
    <property type="entry name" value="Vaccinia Virus protein VP39"/>
    <property type="match status" value="1"/>
</dbReference>
<comment type="caution">
    <text evidence="5">The sequence shown here is derived from an EMBL/GenBank/DDBJ whole genome shotgun (WGS) entry which is preliminary data.</text>
</comment>
<accession>A0ABW2LNJ4</accession>
<name>A0ABW2LNJ4_9PSEU</name>
<dbReference type="CDD" id="cd02440">
    <property type="entry name" value="AdoMet_MTases"/>
    <property type="match status" value="1"/>
</dbReference>
<keyword evidence="1 5" id="KW-0489">Methyltransferase</keyword>
<evidence type="ECO:0000256" key="3">
    <source>
        <dbReference type="ARBA" id="ARBA00022691"/>
    </source>
</evidence>
<feature type="compositionally biased region" description="Basic and acidic residues" evidence="4">
    <location>
        <begin position="1"/>
        <end position="16"/>
    </location>
</feature>
<evidence type="ECO:0000256" key="2">
    <source>
        <dbReference type="ARBA" id="ARBA00022679"/>
    </source>
</evidence>
<organism evidence="5 6">
    <name type="scientific">Saccharopolyspora griseoalba</name>
    <dbReference type="NCBI Taxonomy" id="1431848"/>
    <lineage>
        <taxon>Bacteria</taxon>
        <taxon>Bacillati</taxon>
        <taxon>Actinomycetota</taxon>
        <taxon>Actinomycetes</taxon>
        <taxon>Pseudonocardiales</taxon>
        <taxon>Pseudonocardiaceae</taxon>
        <taxon>Saccharopolyspora</taxon>
    </lineage>
</organism>
<keyword evidence="3" id="KW-0949">S-adenosyl-L-methionine</keyword>
<dbReference type="PANTHER" id="PTHR43167">
    <property type="entry name" value="PUTATIVE (AFU_ORTHOLOGUE AFUA_6G01830)-RELATED"/>
    <property type="match status" value="1"/>
</dbReference>
<dbReference type="GO" id="GO:0032259">
    <property type="term" value="P:methylation"/>
    <property type="evidence" value="ECO:0007669"/>
    <property type="project" value="UniProtKB-KW"/>
</dbReference>
<feature type="region of interest" description="Disordered" evidence="4">
    <location>
        <begin position="1"/>
        <end position="22"/>
    </location>
</feature>
<dbReference type="Proteomes" id="UP001596504">
    <property type="component" value="Unassembled WGS sequence"/>
</dbReference>
<evidence type="ECO:0000256" key="1">
    <source>
        <dbReference type="ARBA" id="ARBA00022603"/>
    </source>
</evidence>
<keyword evidence="6" id="KW-1185">Reference proteome</keyword>
<dbReference type="GO" id="GO:0008168">
    <property type="term" value="F:methyltransferase activity"/>
    <property type="evidence" value="ECO:0007669"/>
    <property type="project" value="UniProtKB-KW"/>
</dbReference>
<dbReference type="InterPro" id="IPR029063">
    <property type="entry name" value="SAM-dependent_MTases_sf"/>
</dbReference>